<dbReference type="InterPro" id="IPR050131">
    <property type="entry name" value="Peptidase_S8_subtilisin-like"/>
</dbReference>
<evidence type="ECO:0000256" key="9">
    <source>
        <dbReference type="ARBA" id="ARBA00023136"/>
    </source>
</evidence>
<protein>
    <submittedName>
        <fullName evidence="14">Type VII secretion-associated serine protease mycosin</fullName>
    </submittedName>
</protein>
<evidence type="ECO:0000256" key="2">
    <source>
        <dbReference type="ARBA" id="ARBA00011073"/>
    </source>
</evidence>
<dbReference type="GO" id="GO:0006508">
    <property type="term" value="P:proteolysis"/>
    <property type="evidence" value="ECO:0007669"/>
    <property type="project" value="UniProtKB-KW"/>
</dbReference>
<dbReference type="Pfam" id="PF00082">
    <property type="entry name" value="Peptidase_S8"/>
    <property type="match status" value="1"/>
</dbReference>
<evidence type="ECO:0000256" key="12">
    <source>
        <dbReference type="SAM" id="Phobius"/>
    </source>
</evidence>
<dbReference type="InterPro" id="IPR000209">
    <property type="entry name" value="Peptidase_S8/S53_dom"/>
</dbReference>
<feature type="active site" description="Charge relay system" evidence="10">
    <location>
        <position position="47"/>
    </location>
</feature>
<proteinExistence type="inferred from homology"/>
<feature type="active site" description="Charge relay system" evidence="10">
    <location>
        <position position="81"/>
    </location>
</feature>
<keyword evidence="6 10" id="KW-0378">Hydrolase</keyword>
<dbReference type="PRINTS" id="PR00723">
    <property type="entry name" value="SUBTILISIN"/>
</dbReference>
<feature type="transmembrane region" description="Helical" evidence="12">
    <location>
        <begin position="366"/>
        <end position="387"/>
    </location>
</feature>
<dbReference type="GO" id="GO:0005886">
    <property type="term" value="C:plasma membrane"/>
    <property type="evidence" value="ECO:0007669"/>
    <property type="project" value="UniProtKB-SubCell"/>
</dbReference>
<feature type="region of interest" description="Disordered" evidence="11">
    <location>
        <begin position="315"/>
        <end position="360"/>
    </location>
</feature>
<dbReference type="SUPFAM" id="SSF52743">
    <property type="entry name" value="Subtilisin-like"/>
    <property type="match status" value="1"/>
</dbReference>
<dbReference type="InterPro" id="IPR023834">
    <property type="entry name" value="T7SS_pept_S8A_mycosin"/>
</dbReference>
<evidence type="ECO:0000313" key="15">
    <source>
        <dbReference type="Proteomes" id="UP000670475"/>
    </source>
</evidence>
<feature type="compositionally biased region" description="Low complexity" evidence="11">
    <location>
        <begin position="329"/>
        <end position="346"/>
    </location>
</feature>
<evidence type="ECO:0000259" key="13">
    <source>
        <dbReference type="Pfam" id="PF00082"/>
    </source>
</evidence>
<dbReference type="AlphaFoldDB" id="A0A940MEM3"/>
<evidence type="ECO:0000256" key="5">
    <source>
        <dbReference type="ARBA" id="ARBA00022692"/>
    </source>
</evidence>
<keyword evidence="5 12" id="KW-0812">Transmembrane</keyword>
<dbReference type="EMBL" id="JAGIQL010000046">
    <property type="protein sequence ID" value="MBP0458600.1"/>
    <property type="molecule type" value="Genomic_DNA"/>
</dbReference>
<reference evidence="14" key="1">
    <citation type="submission" date="2021-03" db="EMBL/GenBank/DDBJ databases">
        <title>Whole genome sequence of Streptomyces bomunensis MMS17-BM035.</title>
        <authorList>
            <person name="Lee J.H."/>
        </authorList>
    </citation>
    <scope>NUCLEOTIDE SEQUENCE</scope>
    <source>
        <strain evidence="14">MMS17-BM035</strain>
    </source>
</reference>
<dbReference type="PROSITE" id="PS51892">
    <property type="entry name" value="SUBTILASE"/>
    <property type="match status" value="1"/>
</dbReference>
<keyword evidence="4 10" id="KW-0645">Protease</keyword>
<gene>
    <name evidence="14" type="primary">mycP</name>
    <name evidence="14" type="ORF">JFN87_13965</name>
</gene>
<dbReference type="PANTHER" id="PTHR43806">
    <property type="entry name" value="PEPTIDASE S8"/>
    <property type="match status" value="1"/>
</dbReference>
<dbReference type="PANTHER" id="PTHR43806:SF11">
    <property type="entry name" value="CEREVISIN-RELATED"/>
    <property type="match status" value="1"/>
</dbReference>
<evidence type="ECO:0000256" key="11">
    <source>
        <dbReference type="SAM" id="MobiDB-lite"/>
    </source>
</evidence>
<keyword evidence="8 12" id="KW-1133">Transmembrane helix</keyword>
<keyword evidence="7 10" id="KW-0720">Serine protease</keyword>
<feature type="region of interest" description="Disordered" evidence="11">
    <location>
        <begin position="401"/>
        <end position="455"/>
    </location>
</feature>
<comment type="similarity">
    <text evidence="2 10">Belongs to the peptidase S8 family.</text>
</comment>
<dbReference type="GO" id="GO:0004252">
    <property type="term" value="F:serine-type endopeptidase activity"/>
    <property type="evidence" value="ECO:0007669"/>
    <property type="project" value="UniProtKB-UniRule"/>
</dbReference>
<comment type="caution">
    <text evidence="14">The sequence shown here is derived from an EMBL/GenBank/DDBJ whole genome shotgun (WGS) entry which is preliminary data.</text>
</comment>
<dbReference type="InterPro" id="IPR015500">
    <property type="entry name" value="Peptidase_S8_subtilisin-rel"/>
</dbReference>
<keyword evidence="15" id="KW-1185">Reference proteome</keyword>
<evidence type="ECO:0000313" key="14">
    <source>
        <dbReference type="EMBL" id="MBP0458600.1"/>
    </source>
</evidence>
<feature type="compositionally biased region" description="Low complexity" evidence="11">
    <location>
        <begin position="407"/>
        <end position="434"/>
    </location>
</feature>
<organism evidence="14 15">
    <name type="scientific">Streptomyces montanisoli</name>
    <dbReference type="NCBI Taxonomy" id="2798581"/>
    <lineage>
        <taxon>Bacteria</taxon>
        <taxon>Bacillati</taxon>
        <taxon>Actinomycetota</taxon>
        <taxon>Actinomycetes</taxon>
        <taxon>Kitasatosporales</taxon>
        <taxon>Streptomycetaceae</taxon>
        <taxon>Streptomyces</taxon>
    </lineage>
</organism>
<accession>A0A940MEM3</accession>
<dbReference type="NCBIfam" id="TIGR03921">
    <property type="entry name" value="T7SS_mycosin"/>
    <property type="match status" value="1"/>
</dbReference>
<feature type="active site" description="Charge relay system" evidence="10">
    <location>
        <position position="247"/>
    </location>
</feature>
<sequence>MLLLGISAVPAWASETVRERQWHLDAMEADSIWKITTGKGVSVAVIDSGVDKSLPDLQGQVLPGKDFSKQKGNEYTDVAEHGSGMAALIAATGKLGPVQGSWGLAPGSKIIPVRIPYALEALAKDGEPFDTSMARAIRWAADSSARILSISVADPTGDSPELQAAVKYALSKNKLIFAGVGNSAEKGNPVEYPAATPGVVGVGGLDRKATLMPFSETGPQVDLSAPAQDIIKACVGTTGLCGGSGTSDATALASASAALLWSVHPHWTNNQVLRVLLNTASGVAGGARHNEAVGYGAVRPYQALLHPGNPGPADVYPLPDLAASEKKSASPSASAGAPANKGSAGSEHSSKPSAAAASDAGGGGGLGLWIGVGAAAVVVLGGGAYAVTRSRRKAAALAAAAPPPPSYYAYTTQPQQYYPPQSPGQQPQQAQPYPGQQPPQPPQGGGGNLPPSAEA</sequence>
<evidence type="ECO:0000256" key="8">
    <source>
        <dbReference type="ARBA" id="ARBA00022989"/>
    </source>
</evidence>
<evidence type="ECO:0000256" key="6">
    <source>
        <dbReference type="ARBA" id="ARBA00022801"/>
    </source>
</evidence>
<evidence type="ECO:0000256" key="7">
    <source>
        <dbReference type="ARBA" id="ARBA00022825"/>
    </source>
</evidence>
<keyword evidence="3" id="KW-1003">Cell membrane</keyword>
<evidence type="ECO:0000256" key="10">
    <source>
        <dbReference type="PROSITE-ProRule" id="PRU01240"/>
    </source>
</evidence>
<dbReference type="InterPro" id="IPR036852">
    <property type="entry name" value="Peptidase_S8/S53_dom_sf"/>
</dbReference>
<feature type="domain" description="Peptidase S8/S53" evidence="13">
    <location>
        <begin position="38"/>
        <end position="296"/>
    </location>
</feature>
<dbReference type="Proteomes" id="UP000670475">
    <property type="component" value="Unassembled WGS sequence"/>
</dbReference>
<evidence type="ECO:0000256" key="1">
    <source>
        <dbReference type="ARBA" id="ARBA00004162"/>
    </source>
</evidence>
<dbReference type="Gene3D" id="3.40.50.200">
    <property type="entry name" value="Peptidase S8/S53 domain"/>
    <property type="match status" value="1"/>
</dbReference>
<evidence type="ECO:0000256" key="4">
    <source>
        <dbReference type="ARBA" id="ARBA00022670"/>
    </source>
</evidence>
<evidence type="ECO:0000256" key="3">
    <source>
        <dbReference type="ARBA" id="ARBA00022475"/>
    </source>
</evidence>
<comment type="subcellular location">
    <subcellularLocation>
        <location evidence="1">Cell membrane</location>
        <topology evidence="1">Single-pass membrane protein</topology>
    </subcellularLocation>
</comment>
<keyword evidence="9 12" id="KW-0472">Membrane</keyword>
<name>A0A940MEM3_9ACTN</name>